<reference evidence="3" key="2">
    <citation type="journal article" date="2018" name="Environ. Sci. Technol.">
        <title>The Toxicogenome of Hyalella azteca: A Model for Sediment Ecotoxicology and Evolutionary Toxicology.</title>
        <authorList>
            <person name="Poynton H.C."/>
            <person name="Hasenbein S."/>
            <person name="Benoit J.B."/>
            <person name="Sepulveda M.S."/>
            <person name="Poelchau M.F."/>
            <person name="Hughes D.S.T."/>
            <person name="Murali S.C."/>
            <person name="Chen S."/>
            <person name="Glastad K.M."/>
            <person name="Goodisman M.A.D."/>
            <person name="Werren J.H."/>
            <person name="Vineis J.H."/>
            <person name="Bowen J.L."/>
            <person name="Friedrich M."/>
            <person name="Jones J."/>
            <person name="Robertson H.M."/>
            <person name="Feyereisen R."/>
            <person name="Mechler-Hickson A."/>
            <person name="Mathers N."/>
            <person name="Lee C.E."/>
            <person name="Colbourne J.K."/>
            <person name="Biales A."/>
            <person name="Johnston J.S."/>
            <person name="Wellborn G.A."/>
            <person name="Rosendale A.J."/>
            <person name="Cridge A.G."/>
            <person name="Munoz-Torres M.C."/>
            <person name="Bain P.A."/>
            <person name="Manny A.R."/>
            <person name="Major K.M."/>
            <person name="Lambert F.N."/>
            <person name="Vulpe C.D."/>
            <person name="Tuck P."/>
            <person name="Blalock B.J."/>
            <person name="Lin Y.Y."/>
            <person name="Smith M.E."/>
            <person name="Ochoa-Acuna H."/>
            <person name="Chen M.M."/>
            <person name="Childers C.P."/>
            <person name="Qu J."/>
            <person name="Dugan S."/>
            <person name="Lee S.L."/>
            <person name="Chao H."/>
            <person name="Dinh H."/>
            <person name="Han Y."/>
            <person name="Doddapaneni H."/>
            <person name="Worley K.C."/>
            <person name="Muzny D.M."/>
            <person name="Gibbs R.A."/>
            <person name="Richards S."/>
        </authorList>
    </citation>
    <scope>NUCLEOTIDE SEQUENCE</scope>
    <source>
        <strain evidence="3">HAZT.00-mixed</strain>
        <tissue evidence="3">Whole organism</tissue>
    </source>
</reference>
<reference evidence="3" key="1">
    <citation type="submission" date="2014-08" db="EMBL/GenBank/DDBJ databases">
        <authorList>
            <person name="Murali S."/>
            <person name="Richards S."/>
            <person name="Bandaranaike D."/>
            <person name="Bellair M."/>
            <person name="Blankenburg K."/>
            <person name="Chao H."/>
            <person name="Dinh H."/>
            <person name="Doddapaneni H."/>
            <person name="Dugan-Rocha S."/>
            <person name="Elkadiri S."/>
            <person name="Gnanaolivu R."/>
            <person name="Hughes D."/>
            <person name="Lee S."/>
            <person name="Li M."/>
            <person name="Ming W."/>
            <person name="Munidasa M."/>
            <person name="Muniz J."/>
            <person name="Nguyen L."/>
            <person name="Osuji N."/>
            <person name="Pu L.-L."/>
            <person name="Puazo M."/>
            <person name="Skinner E."/>
            <person name="Qu C."/>
            <person name="Quiroz J."/>
            <person name="Raj R."/>
            <person name="Weissenberger G."/>
            <person name="Xin Y."/>
            <person name="Zou X."/>
            <person name="Han Y."/>
            <person name="Worley K."/>
            <person name="Muzny D."/>
            <person name="Gibbs R."/>
        </authorList>
    </citation>
    <scope>NUCLEOTIDE SEQUENCE</scope>
    <source>
        <strain evidence="3">HAZT.00-mixed</strain>
        <tissue evidence="3">Whole organism</tissue>
    </source>
</reference>
<feature type="domain" description="PiggyBac transposable element-derived protein" evidence="2">
    <location>
        <begin position="79"/>
        <end position="189"/>
    </location>
</feature>
<evidence type="ECO:0000256" key="1">
    <source>
        <dbReference type="SAM" id="MobiDB-lite"/>
    </source>
</evidence>
<reference evidence="3" key="3">
    <citation type="submission" date="2019-06" db="EMBL/GenBank/DDBJ databases">
        <authorList>
            <person name="Poynton C."/>
            <person name="Hasenbein S."/>
            <person name="Benoit J.B."/>
            <person name="Sepulveda M.S."/>
            <person name="Poelchau M.F."/>
            <person name="Murali S.C."/>
            <person name="Chen S."/>
            <person name="Glastad K.M."/>
            <person name="Werren J.H."/>
            <person name="Vineis J.H."/>
            <person name="Bowen J.L."/>
            <person name="Friedrich M."/>
            <person name="Jones J."/>
            <person name="Robertson H.M."/>
            <person name="Feyereisen R."/>
            <person name="Mechler-Hickson A."/>
            <person name="Mathers N."/>
            <person name="Lee C.E."/>
            <person name="Colbourne J.K."/>
            <person name="Biales A."/>
            <person name="Johnston J.S."/>
            <person name="Wellborn G.A."/>
            <person name="Rosendale A.J."/>
            <person name="Cridge A.G."/>
            <person name="Munoz-Torres M.C."/>
            <person name="Bain P.A."/>
            <person name="Manny A.R."/>
            <person name="Major K.M."/>
            <person name="Lambert F.N."/>
            <person name="Vulpe C.D."/>
            <person name="Tuck P."/>
            <person name="Blalock B.J."/>
            <person name="Lin Y.-Y."/>
            <person name="Smith M.E."/>
            <person name="Ochoa-Acuna H."/>
            <person name="Chen M.-J.M."/>
            <person name="Childers C.P."/>
            <person name="Qu J."/>
            <person name="Dugan S."/>
            <person name="Lee S.L."/>
            <person name="Chao H."/>
            <person name="Dinh H."/>
            <person name="Han Y."/>
            <person name="Doddapaneni H."/>
            <person name="Worley K.C."/>
            <person name="Muzny D.M."/>
            <person name="Gibbs R.A."/>
            <person name="Richards S."/>
        </authorList>
    </citation>
    <scope>NUCLEOTIDE SEQUENCE</scope>
    <source>
        <strain evidence="3">HAZT.00-mixed</strain>
        <tissue evidence="3">Whole organism</tissue>
    </source>
</reference>
<organism evidence="3">
    <name type="scientific">Hyalella azteca</name>
    <name type="common">Amphipod</name>
    <dbReference type="NCBI Taxonomy" id="294128"/>
    <lineage>
        <taxon>Eukaryota</taxon>
        <taxon>Metazoa</taxon>
        <taxon>Ecdysozoa</taxon>
        <taxon>Arthropoda</taxon>
        <taxon>Crustacea</taxon>
        <taxon>Multicrustacea</taxon>
        <taxon>Malacostraca</taxon>
        <taxon>Eumalacostraca</taxon>
        <taxon>Peracarida</taxon>
        <taxon>Amphipoda</taxon>
        <taxon>Senticaudata</taxon>
        <taxon>Talitrida</taxon>
        <taxon>Talitroidea</taxon>
        <taxon>Hyalellidae</taxon>
        <taxon>Hyalella</taxon>
    </lineage>
</organism>
<accession>A0A6A0H0V6</accession>
<gene>
    <name evidence="3" type="ORF">HAZT_HAZT003510</name>
</gene>
<feature type="region of interest" description="Disordered" evidence="1">
    <location>
        <begin position="12"/>
        <end position="76"/>
    </location>
</feature>
<dbReference type="PANTHER" id="PTHR47055:SF3">
    <property type="entry name" value="PHORBOL-ESTER_DAG-TYPE DOMAIN-CONTAINING PROTEIN"/>
    <property type="match status" value="1"/>
</dbReference>
<name>A0A6A0H0V6_HYAAZ</name>
<dbReference type="InterPro" id="IPR052638">
    <property type="entry name" value="PiggyBac_TE-derived"/>
</dbReference>
<dbReference type="GO" id="GO:0043565">
    <property type="term" value="F:sequence-specific DNA binding"/>
    <property type="evidence" value="ECO:0007669"/>
    <property type="project" value="TreeGrafter"/>
</dbReference>
<dbReference type="InterPro" id="IPR029526">
    <property type="entry name" value="PGBD"/>
</dbReference>
<sequence>MAIRWMMTSLTSDPNYMPVPDLHNEDTPDTTKGQPPTSKRRCRRPVLEEVPEEDVEEDMGTATPQEKRSTTNRGKTAGNLRQYIQNKPDKWEFKLFSRALADGFVHNMVLYQGLTMLQGHGVKLTPEQEALSTTSKIVSVLAQTMKCSQSAIFANNFFTSLQIARYLKNTHGCRYTGTARENRIRNPPHKVYKEL</sequence>
<evidence type="ECO:0000313" key="3">
    <source>
        <dbReference type="EMBL" id="KAA0195347.1"/>
    </source>
</evidence>
<evidence type="ECO:0000259" key="2">
    <source>
        <dbReference type="Pfam" id="PF13843"/>
    </source>
</evidence>
<proteinExistence type="predicted"/>
<comment type="caution">
    <text evidence="3">The sequence shown here is derived from an EMBL/GenBank/DDBJ whole genome shotgun (WGS) entry which is preliminary data.</text>
</comment>
<dbReference type="EMBL" id="JQDR03009706">
    <property type="protein sequence ID" value="KAA0195347.1"/>
    <property type="molecule type" value="Genomic_DNA"/>
</dbReference>
<dbReference type="PANTHER" id="PTHR47055">
    <property type="entry name" value="DDE_TNP_1_7 DOMAIN-CONTAINING PROTEIN"/>
    <property type="match status" value="1"/>
</dbReference>
<feature type="compositionally biased region" description="Acidic residues" evidence="1">
    <location>
        <begin position="49"/>
        <end position="59"/>
    </location>
</feature>
<protein>
    <recommendedName>
        <fullName evidence="2">PiggyBac transposable element-derived protein domain-containing protein</fullName>
    </recommendedName>
</protein>
<dbReference type="Proteomes" id="UP000711488">
    <property type="component" value="Unassembled WGS sequence"/>
</dbReference>
<dbReference type="AlphaFoldDB" id="A0A6A0H0V6"/>
<dbReference type="Pfam" id="PF13843">
    <property type="entry name" value="DDE_Tnp_1_7"/>
    <property type="match status" value="1"/>
</dbReference>